<protein>
    <submittedName>
        <fullName evidence="1">VWFA domain-containing protein</fullName>
    </submittedName>
</protein>
<evidence type="ECO:0000313" key="1">
    <source>
        <dbReference type="EMBL" id="KAJ4715937.1"/>
    </source>
</evidence>
<proteinExistence type="predicted"/>
<gene>
    <name evidence="1" type="ORF">OWV82_011024</name>
</gene>
<dbReference type="Proteomes" id="UP001164539">
    <property type="component" value="Chromosome 6"/>
</dbReference>
<dbReference type="EMBL" id="CM051399">
    <property type="protein sequence ID" value="KAJ4715937.1"/>
    <property type="molecule type" value="Genomic_DNA"/>
</dbReference>
<accession>A0ACC1XYD1</accession>
<evidence type="ECO:0000313" key="2">
    <source>
        <dbReference type="Proteomes" id="UP001164539"/>
    </source>
</evidence>
<comment type="caution">
    <text evidence="1">The sequence shown here is derived from an EMBL/GenBank/DDBJ whole genome shotgun (WGS) entry which is preliminary data.</text>
</comment>
<sequence>MDQYLKVAGGGRASPKRELRNNSKSRQQQKSMMSNLMEAITQANGGGSVNVSEVNENGVVRMKIMVRKQDFRQILEAMNNSNISQAPSSSSSAEQRRNHLLRAVHVNAGKESRRRRSWRPVLQSIPEEL</sequence>
<organism evidence="1 2">
    <name type="scientific">Melia azedarach</name>
    <name type="common">Chinaberry tree</name>
    <dbReference type="NCBI Taxonomy" id="155640"/>
    <lineage>
        <taxon>Eukaryota</taxon>
        <taxon>Viridiplantae</taxon>
        <taxon>Streptophyta</taxon>
        <taxon>Embryophyta</taxon>
        <taxon>Tracheophyta</taxon>
        <taxon>Spermatophyta</taxon>
        <taxon>Magnoliopsida</taxon>
        <taxon>eudicotyledons</taxon>
        <taxon>Gunneridae</taxon>
        <taxon>Pentapetalae</taxon>
        <taxon>rosids</taxon>
        <taxon>malvids</taxon>
        <taxon>Sapindales</taxon>
        <taxon>Meliaceae</taxon>
        <taxon>Melia</taxon>
    </lineage>
</organism>
<reference evidence="1 2" key="1">
    <citation type="journal article" date="2023" name="Science">
        <title>Complex scaffold remodeling in plant triterpene biosynthesis.</title>
        <authorList>
            <person name="De La Pena R."/>
            <person name="Hodgson H."/>
            <person name="Liu J.C."/>
            <person name="Stephenson M.J."/>
            <person name="Martin A.C."/>
            <person name="Owen C."/>
            <person name="Harkess A."/>
            <person name="Leebens-Mack J."/>
            <person name="Jimenez L.E."/>
            <person name="Osbourn A."/>
            <person name="Sattely E.S."/>
        </authorList>
    </citation>
    <scope>NUCLEOTIDE SEQUENCE [LARGE SCALE GENOMIC DNA]</scope>
    <source>
        <strain evidence="2">cv. JPN11</strain>
        <tissue evidence="1">Leaf</tissue>
    </source>
</reference>
<keyword evidence="2" id="KW-1185">Reference proteome</keyword>
<name>A0ACC1XYD1_MELAZ</name>